<evidence type="ECO:0000313" key="1">
    <source>
        <dbReference type="Proteomes" id="UP000095281"/>
    </source>
</evidence>
<dbReference type="Proteomes" id="UP000095281">
    <property type="component" value="Unplaced"/>
</dbReference>
<name>A0A1I8BKN8_MELHA</name>
<organism evidence="1 2">
    <name type="scientific">Meloidogyne hapla</name>
    <name type="common">Root-knot nematode worm</name>
    <dbReference type="NCBI Taxonomy" id="6305"/>
    <lineage>
        <taxon>Eukaryota</taxon>
        <taxon>Metazoa</taxon>
        <taxon>Ecdysozoa</taxon>
        <taxon>Nematoda</taxon>
        <taxon>Chromadorea</taxon>
        <taxon>Rhabditida</taxon>
        <taxon>Tylenchina</taxon>
        <taxon>Tylenchomorpha</taxon>
        <taxon>Tylenchoidea</taxon>
        <taxon>Meloidogynidae</taxon>
        <taxon>Meloidogyninae</taxon>
        <taxon>Meloidogyne</taxon>
    </lineage>
</organism>
<sequence length="168" mass="19301">MYNSQPYPLFDQSYPRLAIRLKSLYGRFMIFHYPNMSDSSESRDSGHPSLTEPDMRLSSLTVGQFWQQLDPAGNRQITQLVINGKRGPISIWSDGDPLNLDEGMEEFMRDAVVSFNQQQRAHGRPSSLPVIENRMVKLYVFVTDPIGPFRMTIEVLLFFYSSSDTLNI</sequence>
<dbReference type="WBParaSite" id="MhA1_Contig271.frz3.gene27">
    <property type="protein sequence ID" value="MhA1_Contig271.frz3.gene27"/>
    <property type="gene ID" value="MhA1_Contig271.frz3.gene27"/>
</dbReference>
<accession>A0A1I8BKN8</accession>
<dbReference type="AlphaFoldDB" id="A0A1I8BKN8"/>
<reference evidence="2" key="1">
    <citation type="submission" date="2016-11" db="UniProtKB">
        <authorList>
            <consortium name="WormBaseParasite"/>
        </authorList>
    </citation>
    <scope>IDENTIFICATION</scope>
</reference>
<keyword evidence="1" id="KW-1185">Reference proteome</keyword>
<proteinExistence type="predicted"/>
<evidence type="ECO:0000313" key="2">
    <source>
        <dbReference type="WBParaSite" id="MhA1_Contig271.frz3.gene27"/>
    </source>
</evidence>
<protein>
    <submittedName>
        <fullName evidence="2">Trafficking protein particle complex subunit</fullName>
    </submittedName>
</protein>